<keyword evidence="3" id="KW-1185">Reference proteome</keyword>
<dbReference type="AlphaFoldDB" id="I7MFT5"/>
<dbReference type="Proteomes" id="UP000009168">
    <property type="component" value="Unassembled WGS sequence"/>
</dbReference>
<dbReference type="InParanoid" id="I7MFT5"/>
<keyword evidence="1" id="KW-1133">Transmembrane helix</keyword>
<proteinExistence type="predicted"/>
<organism evidence="2 3">
    <name type="scientific">Tetrahymena thermophila (strain SB210)</name>
    <dbReference type="NCBI Taxonomy" id="312017"/>
    <lineage>
        <taxon>Eukaryota</taxon>
        <taxon>Sar</taxon>
        <taxon>Alveolata</taxon>
        <taxon>Ciliophora</taxon>
        <taxon>Intramacronucleata</taxon>
        <taxon>Oligohymenophorea</taxon>
        <taxon>Hymenostomatida</taxon>
        <taxon>Tetrahymenina</taxon>
        <taxon>Tetrahymenidae</taxon>
        <taxon>Tetrahymena</taxon>
    </lineage>
</organism>
<dbReference type="GeneID" id="7836065"/>
<keyword evidence="1" id="KW-0472">Membrane</keyword>
<evidence type="ECO:0000313" key="3">
    <source>
        <dbReference type="Proteomes" id="UP000009168"/>
    </source>
</evidence>
<reference evidence="3" key="1">
    <citation type="journal article" date="2006" name="PLoS Biol.">
        <title>Macronuclear genome sequence of the ciliate Tetrahymena thermophila, a model eukaryote.</title>
        <authorList>
            <person name="Eisen J.A."/>
            <person name="Coyne R.S."/>
            <person name="Wu M."/>
            <person name="Wu D."/>
            <person name="Thiagarajan M."/>
            <person name="Wortman J.R."/>
            <person name="Badger J.H."/>
            <person name="Ren Q."/>
            <person name="Amedeo P."/>
            <person name="Jones K.M."/>
            <person name="Tallon L.J."/>
            <person name="Delcher A.L."/>
            <person name="Salzberg S.L."/>
            <person name="Silva J.C."/>
            <person name="Haas B.J."/>
            <person name="Majoros W.H."/>
            <person name="Farzad M."/>
            <person name="Carlton J.M."/>
            <person name="Smith R.K. Jr."/>
            <person name="Garg J."/>
            <person name="Pearlman R.E."/>
            <person name="Karrer K.M."/>
            <person name="Sun L."/>
            <person name="Manning G."/>
            <person name="Elde N.C."/>
            <person name="Turkewitz A.P."/>
            <person name="Asai D.J."/>
            <person name="Wilkes D.E."/>
            <person name="Wang Y."/>
            <person name="Cai H."/>
            <person name="Collins K."/>
            <person name="Stewart B.A."/>
            <person name="Lee S.R."/>
            <person name="Wilamowska K."/>
            <person name="Weinberg Z."/>
            <person name="Ruzzo W.L."/>
            <person name="Wloga D."/>
            <person name="Gaertig J."/>
            <person name="Frankel J."/>
            <person name="Tsao C.-C."/>
            <person name="Gorovsky M.A."/>
            <person name="Keeling P.J."/>
            <person name="Waller R.F."/>
            <person name="Patron N.J."/>
            <person name="Cherry J.M."/>
            <person name="Stover N.A."/>
            <person name="Krieger C.J."/>
            <person name="del Toro C."/>
            <person name="Ryder H.F."/>
            <person name="Williamson S.C."/>
            <person name="Barbeau R.A."/>
            <person name="Hamilton E.P."/>
            <person name="Orias E."/>
        </authorList>
    </citation>
    <scope>NUCLEOTIDE SEQUENCE [LARGE SCALE GENOMIC DNA]</scope>
    <source>
        <strain evidence="3">SB210</strain>
    </source>
</reference>
<evidence type="ECO:0000313" key="2">
    <source>
        <dbReference type="EMBL" id="EAS00576.2"/>
    </source>
</evidence>
<keyword evidence="1 2" id="KW-0812">Transmembrane</keyword>
<evidence type="ECO:0000256" key="1">
    <source>
        <dbReference type="SAM" id="Phobius"/>
    </source>
</evidence>
<name>I7MFT5_TETTS</name>
<accession>I7MFT5</accession>
<sequence>MEVSILKTIVSEFNQQDHKYGLLFGYNAGNENYLISFLAPSTFQQLPNELNEDKKNDILNIAEDLHNSVNGYSLLGFIAKENEQITQQALIMKAQEYYVALQKRLKIKGSFYLCYINSASFEILEKKQGQVFTKVNHKEFEEKELTQVNSLIPLNIEQVFSEKESQSKTIIDQITDVSQSYLGSLTNSIILLNNLLITNDTKSLSELCNTAEVQLQFIESSTTQAQEQFYQRPYYFRFNGLIEISFKSYKDLPIQNLKTIIINAVRKELETRMYQVFGEQFAQKSLSETEEIQLPSKYQSNQFKNITLSIYTSHPSIQDYGSCIFSSLQEAEKMFNQEFNGKKLEFKQVDQLQISVQGSQTQSKQEATKNVESNKEQKQIDPSVLLKQQEQRKQQISYLVFSLVIALLAYIYMKI</sequence>
<dbReference type="EMBL" id="GG662612">
    <property type="protein sequence ID" value="EAS00576.2"/>
    <property type="molecule type" value="Genomic_DNA"/>
</dbReference>
<protein>
    <submittedName>
        <fullName evidence="2">Transmembrane protein, putative</fullName>
    </submittedName>
</protein>
<gene>
    <name evidence="2" type="ORF">TTHERM_00410280</name>
</gene>
<dbReference type="KEGG" id="tet:TTHERM_00410280"/>
<dbReference type="RefSeq" id="XP_001020821.2">
    <property type="nucleotide sequence ID" value="XM_001020821.2"/>
</dbReference>
<feature type="transmembrane region" description="Helical" evidence="1">
    <location>
        <begin position="396"/>
        <end position="413"/>
    </location>
</feature>